<evidence type="ECO:0000313" key="2">
    <source>
        <dbReference type="EMBL" id="KYQ56657.1"/>
    </source>
</evidence>
<name>A0A151X8F4_9HYME</name>
<dbReference type="EMBL" id="KQ982409">
    <property type="protein sequence ID" value="KYQ56657.1"/>
    <property type="molecule type" value="Genomic_DNA"/>
</dbReference>
<organism evidence="2 3">
    <name type="scientific">Mycetomoellerius zeteki</name>
    <dbReference type="NCBI Taxonomy" id="64791"/>
    <lineage>
        <taxon>Eukaryota</taxon>
        <taxon>Metazoa</taxon>
        <taxon>Ecdysozoa</taxon>
        <taxon>Arthropoda</taxon>
        <taxon>Hexapoda</taxon>
        <taxon>Insecta</taxon>
        <taxon>Pterygota</taxon>
        <taxon>Neoptera</taxon>
        <taxon>Endopterygota</taxon>
        <taxon>Hymenoptera</taxon>
        <taxon>Apocrita</taxon>
        <taxon>Aculeata</taxon>
        <taxon>Formicoidea</taxon>
        <taxon>Formicidae</taxon>
        <taxon>Myrmicinae</taxon>
        <taxon>Mycetomoellerius</taxon>
    </lineage>
</organism>
<dbReference type="InterPro" id="IPR036397">
    <property type="entry name" value="RNaseH_sf"/>
</dbReference>
<dbReference type="GO" id="GO:0004523">
    <property type="term" value="F:RNA-DNA hybrid ribonuclease activity"/>
    <property type="evidence" value="ECO:0007669"/>
    <property type="project" value="InterPro"/>
</dbReference>
<feature type="domain" description="RNase H type-1" evidence="1">
    <location>
        <begin position="1"/>
        <end position="89"/>
    </location>
</feature>
<evidence type="ECO:0000313" key="3">
    <source>
        <dbReference type="Proteomes" id="UP000075809"/>
    </source>
</evidence>
<dbReference type="InterPro" id="IPR012337">
    <property type="entry name" value="RNaseH-like_sf"/>
</dbReference>
<reference evidence="2 3" key="1">
    <citation type="submission" date="2015-09" db="EMBL/GenBank/DDBJ databases">
        <title>Trachymyrmex zeteki WGS genome.</title>
        <authorList>
            <person name="Nygaard S."/>
            <person name="Hu H."/>
            <person name="Boomsma J."/>
            <person name="Zhang G."/>
        </authorList>
    </citation>
    <scope>NUCLEOTIDE SEQUENCE [LARGE SCALE GENOMIC DNA]</scope>
    <source>
        <strain evidence="2">Tzet28-1</strain>
        <tissue evidence="2">Whole body</tissue>
    </source>
</reference>
<protein>
    <recommendedName>
        <fullName evidence="1">RNase H type-1 domain-containing protein</fullName>
    </recommendedName>
</protein>
<sequence length="95" mass="11017">AILKTLKVVMEREFPYVNICTDSKSCLMALADCRYNKFKLCPLIWDIQNRIYSINKFFPNINVRFTWCPAHIGIKDNEMVDAMAKEAAISSLIIR</sequence>
<proteinExistence type="predicted"/>
<dbReference type="PROSITE" id="PS50879">
    <property type="entry name" value="RNASE_H_1"/>
    <property type="match status" value="1"/>
</dbReference>
<dbReference type="Pfam" id="PF00075">
    <property type="entry name" value="RNase_H"/>
    <property type="match status" value="1"/>
</dbReference>
<evidence type="ECO:0000259" key="1">
    <source>
        <dbReference type="PROSITE" id="PS50879"/>
    </source>
</evidence>
<dbReference type="GO" id="GO:0003676">
    <property type="term" value="F:nucleic acid binding"/>
    <property type="evidence" value="ECO:0007669"/>
    <property type="project" value="InterPro"/>
</dbReference>
<dbReference type="Gene3D" id="3.30.420.10">
    <property type="entry name" value="Ribonuclease H-like superfamily/Ribonuclease H"/>
    <property type="match status" value="1"/>
</dbReference>
<feature type="non-terminal residue" evidence="2">
    <location>
        <position position="1"/>
    </location>
</feature>
<gene>
    <name evidence="2" type="ORF">ALC60_04256</name>
</gene>
<dbReference type="SUPFAM" id="SSF53098">
    <property type="entry name" value="Ribonuclease H-like"/>
    <property type="match status" value="1"/>
</dbReference>
<accession>A0A151X8F4</accession>
<dbReference type="Proteomes" id="UP000075809">
    <property type="component" value="Unassembled WGS sequence"/>
</dbReference>
<dbReference type="AlphaFoldDB" id="A0A151X8F4"/>
<dbReference type="InterPro" id="IPR002156">
    <property type="entry name" value="RNaseH_domain"/>
</dbReference>
<keyword evidence="3" id="KW-1185">Reference proteome</keyword>